<comment type="subcellular location">
    <subcellularLocation>
        <location evidence="2">Membrane</location>
        <topology evidence="2">Multi-pass membrane protein</topology>
    </subcellularLocation>
</comment>
<keyword evidence="7 8" id="KW-0472">Membrane</keyword>
<keyword evidence="5 8" id="KW-0812">Transmembrane</keyword>
<feature type="transmembrane region" description="Helical" evidence="8">
    <location>
        <begin position="87"/>
        <end position="110"/>
    </location>
</feature>
<gene>
    <name evidence="10" type="ORF">KMZ93_16290</name>
</gene>
<feature type="transmembrane region" description="Helical" evidence="8">
    <location>
        <begin position="261"/>
        <end position="280"/>
    </location>
</feature>
<keyword evidence="6 8" id="KW-1133">Transmembrane helix</keyword>
<dbReference type="PANTHER" id="PTHR23504">
    <property type="entry name" value="MAJOR FACILITATOR SUPERFAMILY DOMAIN-CONTAINING PROTEIN 10"/>
    <property type="match status" value="1"/>
</dbReference>
<comment type="function">
    <text evidence="1">Resistance to tetracycline by an active tetracycline efflux. This is an energy-dependent process that decreases the accumulation of the antibiotic in whole cells. This protein functions as a metal-tetracycline/H(+) antiporter.</text>
</comment>
<evidence type="ECO:0000256" key="6">
    <source>
        <dbReference type="ARBA" id="ARBA00022989"/>
    </source>
</evidence>
<evidence type="ECO:0000256" key="5">
    <source>
        <dbReference type="ARBA" id="ARBA00022692"/>
    </source>
</evidence>
<dbReference type="PROSITE" id="PS00216">
    <property type="entry name" value="SUGAR_TRANSPORT_1"/>
    <property type="match status" value="1"/>
</dbReference>
<evidence type="ECO:0000256" key="2">
    <source>
        <dbReference type="ARBA" id="ARBA00004141"/>
    </source>
</evidence>
<dbReference type="PROSITE" id="PS50850">
    <property type="entry name" value="MFS"/>
    <property type="match status" value="1"/>
</dbReference>
<feature type="transmembrane region" description="Helical" evidence="8">
    <location>
        <begin position="116"/>
        <end position="136"/>
    </location>
</feature>
<comment type="similarity">
    <text evidence="3">Belongs to the major facilitator superfamily. TCR/Tet family.</text>
</comment>
<evidence type="ECO:0000313" key="10">
    <source>
        <dbReference type="EMBL" id="QWG26023.1"/>
    </source>
</evidence>
<feature type="transmembrane region" description="Helical" evidence="8">
    <location>
        <begin position="148"/>
        <end position="169"/>
    </location>
</feature>
<dbReference type="Pfam" id="PF07690">
    <property type="entry name" value="MFS_1"/>
    <property type="match status" value="1"/>
</dbReference>
<evidence type="ECO:0000256" key="4">
    <source>
        <dbReference type="ARBA" id="ARBA00022448"/>
    </source>
</evidence>
<keyword evidence="11" id="KW-1185">Reference proteome</keyword>
<name>A0A975S087_9BRAD</name>
<dbReference type="InterPro" id="IPR020846">
    <property type="entry name" value="MFS_dom"/>
</dbReference>
<dbReference type="SUPFAM" id="SSF103473">
    <property type="entry name" value="MFS general substrate transporter"/>
    <property type="match status" value="1"/>
</dbReference>
<feature type="transmembrane region" description="Helical" evidence="8">
    <location>
        <begin position="292"/>
        <end position="310"/>
    </location>
</feature>
<dbReference type="AlphaFoldDB" id="A0A975S087"/>
<dbReference type="InterPro" id="IPR011701">
    <property type="entry name" value="MFS"/>
</dbReference>
<dbReference type="GO" id="GO:0016020">
    <property type="term" value="C:membrane"/>
    <property type="evidence" value="ECO:0007669"/>
    <property type="project" value="UniProtKB-SubCell"/>
</dbReference>
<evidence type="ECO:0000256" key="7">
    <source>
        <dbReference type="ARBA" id="ARBA00023136"/>
    </source>
</evidence>
<dbReference type="PANTHER" id="PTHR23504:SF15">
    <property type="entry name" value="MAJOR FACILITATOR SUPERFAMILY (MFS) PROFILE DOMAIN-CONTAINING PROTEIN"/>
    <property type="match status" value="1"/>
</dbReference>
<feature type="transmembrane region" description="Helical" evidence="8">
    <location>
        <begin position="316"/>
        <end position="337"/>
    </location>
</feature>
<feature type="transmembrane region" description="Helical" evidence="8">
    <location>
        <begin position="389"/>
        <end position="408"/>
    </location>
</feature>
<dbReference type="Proteomes" id="UP000676951">
    <property type="component" value="Chromosome"/>
</dbReference>
<proteinExistence type="inferred from homology"/>
<evidence type="ECO:0000256" key="8">
    <source>
        <dbReference type="SAM" id="Phobius"/>
    </source>
</evidence>
<accession>A0A975S087</accession>
<dbReference type="CDD" id="cd17388">
    <property type="entry name" value="MFS_TetA"/>
    <property type="match status" value="1"/>
</dbReference>
<dbReference type="GO" id="GO:0022857">
    <property type="term" value="F:transmembrane transporter activity"/>
    <property type="evidence" value="ECO:0007669"/>
    <property type="project" value="InterPro"/>
</dbReference>
<evidence type="ECO:0000313" key="11">
    <source>
        <dbReference type="Proteomes" id="UP000676951"/>
    </source>
</evidence>
<evidence type="ECO:0000259" key="9">
    <source>
        <dbReference type="PROSITE" id="PS50850"/>
    </source>
</evidence>
<feature type="transmembrane region" description="Helical" evidence="8">
    <location>
        <begin position="53"/>
        <end position="75"/>
    </location>
</feature>
<organism evidence="10 11">
    <name type="scientific">Bradyrhizobium sediminis</name>
    <dbReference type="NCBI Taxonomy" id="2840469"/>
    <lineage>
        <taxon>Bacteria</taxon>
        <taxon>Pseudomonadati</taxon>
        <taxon>Pseudomonadota</taxon>
        <taxon>Alphaproteobacteria</taxon>
        <taxon>Hyphomicrobiales</taxon>
        <taxon>Nitrobacteraceae</taxon>
        <taxon>Bradyrhizobium</taxon>
    </lineage>
</organism>
<sequence>MRVIGAPLPDAPGRGAAAFIFVTILLDMLALGLIMPILPKLVESFVDNDTASAARIFGVFGTAWALMQFFCSPVLGGLSDRFGRRPVILLSNFGLALDYVLMALAPSLIWLFVGRVISGITSASVSTAFAYIADVTPPERRAAVFGKIGAAFGAGFILGPALGGLLGGIDPRLPFWAAAGLSFANTLYGFLILPESLPRDRRAPFRWKSANPVGALHLLRSDRVLAGLSVANFFAQTAHVVLPSTYVLYATYRYGWDTTTVGLTLAMVGLCAMIVQGLGIGPIVSRLGERRALMLGLCCGAVGFLIFALAPTGPLSWLGIPVMALWGVSGAAIQALATQLVAPGQQGRLQGATSSVQSMAQLVGPFLFTLTFAYFIGAEAPLQLPGAPFLLASALLLLALLIAARTLAGARVR</sequence>
<protein>
    <submittedName>
        <fullName evidence="10">TCR/Tet family MFS transporter</fullName>
    </submittedName>
</protein>
<dbReference type="Gene3D" id="1.20.1250.20">
    <property type="entry name" value="MFS general substrate transporter like domains"/>
    <property type="match status" value="1"/>
</dbReference>
<evidence type="ECO:0000256" key="1">
    <source>
        <dbReference type="ARBA" id="ARBA00003279"/>
    </source>
</evidence>
<reference evidence="10 11" key="1">
    <citation type="submission" date="2021-06" db="EMBL/GenBank/DDBJ databases">
        <title>Bradyrhizobium sp. S2-11-4 Genome sequencing.</title>
        <authorList>
            <person name="Jin L."/>
        </authorList>
    </citation>
    <scope>NUCLEOTIDE SEQUENCE [LARGE SCALE GENOMIC DNA]</scope>
    <source>
        <strain evidence="10 11">S2-11-4</strain>
    </source>
</reference>
<dbReference type="RefSeq" id="WP_215606740.1">
    <property type="nucleotide sequence ID" value="NZ_CP076136.1"/>
</dbReference>
<feature type="transmembrane region" description="Helical" evidence="8">
    <location>
        <begin position="224"/>
        <end position="249"/>
    </location>
</feature>
<dbReference type="InterPro" id="IPR036259">
    <property type="entry name" value="MFS_trans_sf"/>
</dbReference>
<feature type="transmembrane region" description="Helical" evidence="8">
    <location>
        <begin position="16"/>
        <end position="38"/>
    </location>
</feature>
<feature type="transmembrane region" description="Helical" evidence="8">
    <location>
        <begin position="358"/>
        <end position="377"/>
    </location>
</feature>
<dbReference type="InterPro" id="IPR001958">
    <property type="entry name" value="Tet-R_TetA/multi-R_MdtG-like"/>
</dbReference>
<feature type="transmembrane region" description="Helical" evidence="8">
    <location>
        <begin position="175"/>
        <end position="193"/>
    </location>
</feature>
<dbReference type="PRINTS" id="PR01035">
    <property type="entry name" value="TCRTETA"/>
</dbReference>
<dbReference type="InterPro" id="IPR005829">
    <property type="entry name" value="Sugar_transporter_CS"/>
</dbReference>
<feature type="domain" description="Major facilitator superfamily (MFS) profile" evidence="9">
    <location>
        <begin position="16"/>
        <end position="411"/>
    </location>
</feature>
<keyword evidence="4" id="KW-0813">Transport</keyword>
<dbReference type="EMBL" id="CP076136">
    <property type="protein sequence ID" value="QWG26023.1"/>
    <property type="molecule type" value="Genomic_DNA"/>
</dbReference>
<evidence type="ECO:0000256" key="3">
    <source>
        <dbReference type="ARBA" id="ARBA00007520"/>
    </source>
</evidence>